<evidence type="ECO:0000313" key="8">
    <source>
        <dbReference type="EMBL" id="VNP17305.1"/>
    </source>
</evidence>
<dbReference type="InterPro" id="IPR013762">
    <property type="entry name" value="Integrase-like_cat_sf"/>
</dbReference>
<dbReference type="PROSITE" id="PS51898">
    <property type="entry name" value="TYR_RECOMBINASE"/>
    <property type="match status" value="1"/>
</dbReference>
<dbReference type="EMBL" id="CAATGF010000024">
    <property type="protein sequence ID" value="VNP42683.1"/>
    <property type="molecule type" value="Genomic_DNA"/>
</dbReference>
<keyword evidence="4" id="KW-0233">DNA recombination</keyword>
<evidence type="ECO:0000313" key="7">
    <source>
        <dbReference type="EMBL" id="VNP12566.1"/>
    </source>
</evidence>
<evidence type="ECO:0000313" key="6">
    <source>
        <dbReference type="EMBL" id="VNO81244.1"/>
    </source>
</evidence>
<dbReference type="InterPro" id="IPR010998">
    <property type="entry name" value="Integrase_recombinase_N"/>
</dbReference>
<dbReference type="PANTHER" id="PTHR30349">
    <property type="entry name" value="PHAGE INTEGRASE-RELATED"/>
    <property type="match status" value="1"/>
</dbReference>
<keyword evidence="2" id="KW-0229">DNA integration</keyword>
<dbReference type="Gene3D" id="1.10.150.130">
    <property type="match status" value="1"/>
</dbReference>
<keyword evidence="3" id="KW-0238">DNA-binding</keyword>
<dbReference type="CDD" id="cd01189">
    <property type="entry name" value="INT_ICEBs1_C_like"/>
    <property type="match status" value="1"/>
</dbReference>
<dbReference type="EMBL" id="CAATII010000002">
    <property type="protein sequence ID" value="VNQ60803.1"/>
    <property type="molecule type" value="Genomic_DNA"/>
</dbReference>
<protein>
    <submittedName>
        <fullName evidence="9">Integrase</fullName>
    </submittedName>
</protein>
<evidence type="ECO:0000313" key="10">
    <source>
        <dbReference type="EMBL" id="VNQ60803.1"/>
    </source>
</evidence>
<dbReference type="Pfam" id="PF00589">
    <property type="entry name" value="Phage_integrase"/>
    <property type="match status" value="1"/>
</dbReference>
<accession>A0A4J1UG42</accession>
<dbReference type="InterPro" id="IPR050090">
    <property type="entry name" value="Tyrosine_recombinase_XerCD"/>
</dbReference>
<name>A0A4J1UG42_STREE</name>
<evidence type="ECO:0000259" key="5">
    <source>
        <dbReference type="PROSITE" id="PS51898"/>
    </source>
</evidence>
<evidence type="ECO:0000256" key="3">
    <source>
        <dbReference type="ARBA" id="ARBA00023125"/>
    </source>
</evidence>
<evidence type="ECO:0000256" key="1">
    <source>
        <dbReference type="ARBA" id="ARBA00008857"/>
    </source>
</evidence>
<proteinExistence type="inferred from homology"/>
<sequence length="380" mass="44616">MWMEELPNGKYKFFERYKDPYTEKLKKVSVTMEKKTPQARNQAAILLQEKIKQKLGEKQHSVSNITFEKLYEEFEENWKHGVKNSTVYASKNVKKEILKQIEGDYLVRNIDRRLLQKVIDQLLQDGRSHNYVSKIKFKLNQIMKFAIRMNYIDTNEMLFVETPRKVITSDELRKKNTKYLDQKEFKLFIQNLKDEALCDYRITKYIRIAKVLFLTGMRYGELAALNYKEDINFSKKTIHIKHTYDFRQKERTTPKTIKSDRVITAPQKVLDIIKEQIIENATNGFDTDFIFINTLGEPITNARGICALKRHGQKIGIEKNITTHTFRHSHISLLAELGIPLTAIMDRVGHSDSKTTLEIYSHVTQKMVSDISSKLEKIKL</sequence>
<dbReference type="GO" id="GO:0006310">
    <property type="term" value="P:DNA recombination"/>
    <property type="evidence" value="ECO:0007669"/>
    <property type="project" value="UniProtKB-KW"/>
</dbReference>
<dbReference type="Gene3D" id="1.10.443.10">
    <property type="entry name" value="Intergrase catalytic core"/>
    <property type="match status" value="1"/>
</dbReference>
<evidence type="ECO:0000313" key="9">
    <source>
        <dbReference type="EMBL" id="VNP42683.1"/>
    </source>
</evidence>
<reference evidence="9" key="1">
    <citation type="submission" date="2019-04" db="EMBL/GenBank/DDBJ databases">
        <authorList>
            <consortium name="Pathogen Informatics"/>
        </authorList>
    </citation>
    <scope>NUCLEOTIDE SEQUENCE</scope>
    <source>
        <strain evidence="9">GPSC58</strain>
    </source>
</reference>
<comment type="similarity">
    <text evidence="1">Belongs to the 'phage' integrase family.</text>
</comment>
<dbReference type="EMBL" id="CAATFR010000012">
    <property type="protein sequence ID" value="VNP17305.1"/>
    <property type="molecule type" value="Genomic_DNA"/>
</dbReference>
<evidence type="ECO:0000256" key="4">
    <source>
        <dbReference type="ARBA" id="ARBA00023172"/>
    </source>
</evidence>
<dbReference type="Pfam" id="PF14659">
    <property type="entry name" value="Phage_int_SAM_3"/>
    <property type="match status" value="1"/>
</dbReference>
<evidence type="ECO:0000256" key="2">
    <source>
        <dbReference type="ARBA" id="ARBA00022908"/>
    </source>
</evidence>
<dbReference type="GO" id="GO:0003677">
    <property type="term" value="F:DNA binding"/>
    <property type="evidence" value="ECO:0007669"/>
    <property type="project" value="UniProtKB-KW"/>
</dbReference>
<feature type="domain" description="Tyr recombinase" evidence="5">
    <location>
        <begin position="175"/>
        <end position="373"/>
    </location>
</feature>
<dbReference type="AlphaFoldDB" id="A0A4J1UG42"/>
<dbReference type="InterPro" id="IPR002104">
    <property type="entry name" value="Integrase_catalytic"/>
</dbReference>
<dbReference type="InterPro" id="IPR004107">
    <property type="entry name" value="Integrase_SAM-like_N"/>
</dbReference>
<dbReference type="EMBL" id="CAATFW010000001">
    <property type="protein sequence ID" value="VNP12566.1"/>
    <property type="molecule type" value="Genomic_DNA"/>
</dbReference>
<gene>
    <name evidence="9" type="primary">xerD_2</name>
    <name evidence="7" type="synonym">xerD_1</name>
    <name evidence="10" type="ORF">SAMEA2627245_00494</name>
    <name evidence="6" type="ORF">SAMEA3172907_01596</name>
    <name evidence="8" type="ORF">SAMEA3172908_01705</name>
    <name evidence="9" type="ORF">SAMEA3309548_02099</name>
    <name evidence="7" type="ORF">SAMEA3381410_00272</name>
</gene>
<organism evidence="9">
    <name type="scientific">Streptococcus pneumoniae</name>
    <dbReference type="NCBI Taxonomy" id="1313"/>
    <lineage>
        <taxon>Bacteria</taxon>
        <taxon>Bacillati</taxon>
        <taxon>Bacillota</taxon>
        <taxon>Bacilli</taxon>
        <taxon>Lactobacillales</taxon>
        <taxon>Streptococcaceae</taxon>
        <taxon>Streptococcus</taxon>
    </lineage>
</organism>
<dbReference type="InterPro" id="IPR011010">
    <property type="entry name" value="DNA_brk_join_enz"/>
</dbReference>
<dbReference type="GO" id="GO:0015074">
    <property type="term" value="P:DNA integration"/>
    <property type="evidence" value="ECO:0007669"/>
    <property type="project" value="UniProtKB-KW"/>
</dbReference>
<dbReference type="SUPFAM" id="SSF56349">
    <property type="entry name" value="DNA breaking-rejoining enzymes"/>
    <property type="match status" value="1"/>
</dbReference>
<dbReference type="EMBL" id="CAATFD010000009">
    <property type="protein sequence ID" value="VNO81244.1"/>
    <property type="molecule type" value="Genomic_DNA"/>
</dbReference>
<dbReference type="PANTHER" id="PTHR30349:SF64">
    <property type="entry name" value="PROPHAGE INTEGRASE INTD-RELATED"/>
    <property type="match status" value="1"/>
</dbReference>